<dbReference type="InterPro" id="IPR001646">
    <property type="entry name" value="5peptide_repeat"/>
</dbReference>
<evidence type="ECO:0000313" key="8">
    <source>
        <dbReference type="EMBL" id="NRN68795.1"/>
    </source>
</evidence>
<evidence type="ECO:0000259" key="5">
    <source>
        <dbReference type="PROSITE" id="PS50104"/>
    </source>
</evidence>
<dbReference type="InterPro" id="IPR054571">
    <property type="entry name" value="NA-iREase3_dom"/>
</dbReference>
<feature type="repeat" description="WD" evidence="3">
    <location>
        <begin position="1671"/>
        <end position="1712"/>
    </location>
</feature>
<name>A0ABX2FD10_9PSEU</name>
<dbReference type="SMART" id="SM00255">
    <property type="entry name" value="TIR"/>
    <property type="match status" value="1"/>
</dbReference>
<dbReference type="Pfam" id="PF00805">
    <property type="entry name" value="Pentapeptide"/>
    <property type="match status" value="2"/>
</dbReference>
<feature type="repeat" description="WD" evidence="3">
    <location>
        <begin position="1544"/>
        <end position="1585"/>
    </location>
</feature>
<proteinExistence type="predicted"/>
<feature type="repeat" description="WD" evidence="3">
    <location>
        <begin position="1466"/>
        <end position="1500"/>
    </location>
</feature>
<feature type="repeat" description="WD" evidence="3">
    <location>
        <begin position="1586"/>
        <end position="1627"/>
    </location>
</feature>
<dbReference type="PROSITE" id="PS00678">
    <property type="entry name" value="WD_REPEATS_1"/>
    <property type="match status" value="4"/>
</dbReference>
<dbReference type="CDD" id="cd00093">
    <property type="entry name" value="HTH_XRE"/>
    <property type="match status" value="1"/>
</dbReference>
<sequence>MRQQPDKATLATWVGTRRERLGWSLTRLARECEVAGGHSLTEDALTEIENQLRPVGVHELKVLAHVFGVPADEAATLTASVTTKAADQASDVDPGAAVVLPARAPRPPDSGTVDFFISYSLANEDWATWIAHELEDAGYHVMIQSWDFVPGTNFFEFIDRGIREASAVIAVLSQNYLGSKYGKMEWIAALQAAHNDSTTKLLPVRIEEVVLDGLLAPITFVDLVGLTDPAVARARLLDRIRHALSGRAKPDDTPRYPRLPQTEPPAVNRVPTQATRFPPSIAHTSGERQQVSILHVAAPRFGAGPDGPVERLAQLRSALDEAADPDLIVVGGSLTESGSPAQFEQAMSFITGLRSMLGLEANRVVVVPGIGDITVAACEAYFADCRADGIEPQAPYFRKWRHFSRLFGQLYPDVDSPVFVDGLPWTLYAVADLRIAVAGLNSTISHTHLSLDEPGWLGPAQLDWFAQSMAGFAQSGHLRIGVLQHAPTSTQDPAADKLRDTAELDRVLAPHLNLLLHTEGASGPAGELPSGVPVVRPPRNGAQILTITRDGLTSWSLGAGSPAEAVRVNRRWHAVDRTFPAADSGPLDQEPQPTVEPGEDPVSLLLQRITEVCEVRYPGARIRRLAGRPASLLVTYPDGEAVHQFRVAAHVGALSGDDVDAFVRVLRGSGTEQGAELVYQGPNPGTALLEDAVRDGVRVRSFAEFQGLLDLRDYVTAQTERLRKDLVYPPDLYVPQRFREVAGVDSSVRQDVVAEMIELLSADEGSFILLMGDFGRGKTFAMRKLAMELPVRLPGVTPILIELRTLDKAHRVETLVAAHLANHGEARIDLRAFTYLLRQGRVVLLFDGFDELASRVTYERAADHLQTLLAAAQGQAKIVVSSRTQHFQNDEQVRTALGERVGVLAHRRILQLEDFTPEQMGRYLVNRYGHDQRAAHERLDLVSRIEDLGGLARNPRMLSFVADLDADRLAAAARARQAMSAAGLYQEVLSSWLAFEYRRVHGMRGSPTGLSIDELWHAVTTLAVRMWESNEVLLRLDDVAEIAQALTGLADTPLSPPQATHAVGAGSLLVRTEEMFGFIHGSVMEWLVANEIAAQFNRGDENPPLLGRQVLSQLTVDFLCDLADPHRLRAWAMHPDSEHIANTNALKVSKRLRTPAKADLRGASLRGEDFSYRDLSGVDLTGADLTDARLIGTKLSRAIMRDAQLRRVRLDDAVLSGADLTGADLTEARLSGTDLRGVEATGCRWSRAALLNVTADNALRTSAQLGGAAVAPGQPVLVGLQPSGVGVPFGFEVGRLPRPLAYSTDGSLLAVGNGDGGVLLCDTDKGLPIRTLKGHLDRVYAVTYGASALVTGSADGTVRCWDPSTGEQHAVFTDHEAPVWPLTQDRRGKLVAYGDAAGVVWVRAMPDGQVLQQLPGHIERIWALAFHPAPDTALLATADNAGTVRIWDLVTGTEAHRMNVPGAAAIYSLSFSHDGRLLAAGGRNGRLSIWDTDTGARTHHLTGHPGDIYSVEFHPKRALLATGDTVGAVRLWQLSGAQARMSPLRSEAASVYQLAFSPDGTALASGDADGGLRVWDIPSGQERFDVQAHRGAVWPPAFRPDSRQIATTGKDGTVRIWEPEDGRQIHELYGHGRRITKVNFNPAGDLLAVSGNDGRVRVWDPHLGKLVTDPLQGRADQLTSAVFSPTKPLLATTSNDGGMHMWHLGSWESDQELDVETDHVWASAFDPTGNVLATANDDDSVRLWWRPTGRRKLILHDHRGRVRSVAFSPDGRTVATGCDDSKVRLFDADTGENLKVLLGHSDRVYEVQFTADGTVLASVSNDGTAILWDVATGAALHTLAGQRGKLWTGRISPDGQVFATAGDDTLIHLWDLGTGAHLHALAGHTRRIWSIDFSPDGRMLASGADDGTTRLWDVGDRSRPRLSLTLLGLRGAWAAVAPDGRYKTEGKLTSEFWHVIGLCRFEIGELDTVLRNVHTVPADEPF</sequence>
<dbReference type="InterPro" id="IPR019775">
    <property type="entry name" value="WD40_repeat_CS"/>
</dbReference>
<feature type="region of interest" description="Disordered" evidence="4">
    <location>
        <begin position="579"/>
        <end position="599"/>
    </location>
</feature>
<feature type="domain" description="NACHT" evidence="6">
    <location>
        <begin position="766"/>
        <end position="884"/>
    </location>
</feature>
<keyword evidence="9" id="KW-1185">Reference proteome</keyword>
<feature type="repeat" description="WD" evidence="3">
    <location>
        <begin position="1332"/>
        <end position="1371"/>
    </location>
</feature>
<dbReference type="RefSeq" id="WP_217281242.1">
    <property type="nucleotide sequence ID" value="NZ_CBCSGW010000064.1"/>
</dbReference>
<feature type="repeat" description="WD" evidence="3">
    <location>
        <begin position="1755"/>
        <end position="1796"/>
    </location>
</feature>
<dbReference type="Pfam" id="PF13676">
    <property type="entry name" value="TIR_2"/>
    <property type="match status" value="1"/>
</dbReference>
<evidence type="ECO:0000313" key="9">
    <source>
        <dbReference type="Proteomes" id="UP000763557"/>
    </source>
</evidence>
<dbReference type="Pfam" id="PF05729">
    <property type="entry name" value="NACHT"/>
    <property type="match status" value="1"/>
</dbReference>
<feature type="domain" description="TIR" evidence="5">
    <location>
        <begin position="111"/>
        <end position="244"/>
    </location>
</feature>
<dbReference type="InterPro" id="IPR007111">
    <property type="entry name" value="NACHT_NTPase"/>
</dbReference>
<feature type="repeat" description="WD" evidence="3">
    <location>
        <begin position="1797"/>
        <end position="1838"/>
    </location>
</feature>
<dbReference type="InterPro" id="IPR001387">
    <property type="entry name" value="Cro/C1-type_HTH"/>
</dbReference>
<dbReference type="PROSITE" id="PS50294">
    <property type="entry name" value="WD_REPEATS_REGION"/>
    <property type="match status" value="13"/>
</dbReference>
<keyword evidence="2" id="KW-0677">Repeat</keyword>
<dbReference type="PANTHER" id="PTHR19848:SF8">
    <property type="entry name" value="F-BOX AND WD REPEAT DOMAIN CONTAINING 7"/>
    <property type="match status" value="1"/>
</dbReference>
<feature type="repeat" description="WD" evidence="3">
    <location>
        <begin position="1713"/>
        <end position="1744"/>
    </location>
</feature>
<dbReference type="PROSITE" id="PS50943">
    <property type="entry name" value="HTH_CROC1"/>
    <property type="match status" value="1"/>
</dbReference>
<feature type="domain" description="HTH cro/C1-type" evidence="7">
    <location>
        <begin position="18"/>
        <end position="74"/>
    </location>
</feature>
<dbReference type="EMBL" id="JAAATY010000022">
    <property type="protein sequence ID" value="NRN68795.1"/>
    <property type="molecule type" value="Genomic_DNA"/>
</dbReference>
<feature type="repeat" description="WD" evidence="3">
    <location>
        <begin position="1501"/>
        <end position="1542"/>
    </location>
</feature>
<dbReference type="PANTHER" id="PTHR19848">
    <property type="entry name" value="WD40 REPEAT PROTEIN"/>
    <property type="match status" value="1"/>
</dbReference>
<dbReference type="SMART" id="SM00320">
    <property type="entry name" value="WD40"/>
    <property type="match status" value="14"/>
</dbReference>
<feature type="repeat" description="WD" evidence="3">
    <location>
        <begin position="1881"/>
        <end position="1914"/>
    </location>
</feature>
<dbReference type="InterPro" id="IPR001680">
    <property type="entry name" value="WD40_rpt"/>
</dbReference>
<evidence type="ECO:0000256" key="4">
    <source>
        <dbReference type="SAM" id="MobiDB-lite"/>
    </source>
</evidence>
<feature type="repeat" description="WD" evidence="3">
    <location>
        <begin position="1839"/>
        <end position="1880"/>
    </location>
</feature>
<gene>
    <name evidence="8" type="ORF">GC106_60420</name>
</gene>
<dbReference type="PROSITE" id="PS50082">
    <property type="entry name" value="WD_REPEATS_2"/>
    <property type="match status" value="13"/>
</dbReference>
<reference evidence="8 9" key="1">
    <citation type="submission" date="2020-01" db="EMBL/GenBank/DDBJ databases">
        <title>Kibdelosporangium persica a novel Actinomycetes from a hot desert in Iran.</title>
        <authorList>
            <person name="Safaei N."/>
            <person name="Zaburannyi N."/>
            <person name="Mueller R."/>
            <person name="Wink J."/>
        </authorList>
    </citation>
    <scope>NUCLEOTIDE SEQUENCE [LARGE SCALE GENOMIC DNA]</scope>
    <source>
        <strain evidence="8 9">4NS15</strain>
    </source>
</reference>
<dbReference type="InterPro" id="IPR000157">
    <property type="entry name" value="TIR_dom"/>
</dbReference>
<evidence type="ECO:0000256" key="1">
    <source>
        <dbReference type="ARBA" id="ARBA00022574"/>
    </source>
</evidence>
<feature type="repeat" description="WD" evidence="3">
    <location>
        <begin position="1414"/>
        <end position="1457"/>
    </location>
</feature>
<dbReference type="PROSITE" id="PS50104">
    <property type="entry name" value="TIR"/>
    <property type="match status" value="1"/>
</dbReference>
<feature type="region of interest" description="Disordered" evidence="4">
    <location>
        <begin position="247"/>
        <end position="272"/>
    </location>
</feature>
<feature type="repeat" description="WD" evidence="3">
    <location>
        <begin position="1628"/>
        <end position="1660"/>
    </location>
</feature>
<dbReference type="Proteomes" id="UP000763557">
    <property type="component" value="Unassembled WGS sequence"/>
</dbReference>
<keyword evidence="1 3" id="KW-0853">WD repeat</keyword>
<evidence type="ECO:0000256" key="2">
    <source>
        <dbReference type="ARBA" id="ARBA00022737"/>
    </source>
</evidence>
<protein>
    <submittedName>
        <fullName evidence="8">High-affnity carbon uptake protein Hat/HatR</fullName>
    </submittedName>
</protein>
<comment type="caution">
    <text evidence="8">The sequence shown here is derived from an EMBL/GenBank/DDBJ whole genome shotgun (WGS) entry which is preliminary data.</text>
</comment>
<dbReference type="Pfam" id="PF22739">
    <property type="entry name" value="NA-iREase3"/>
    <property type="match status" value="1"/>
</dbReference>
<dbReference type="Pfam" id="PF00400">
    <property type="entry name" value="WD40"/>
    <property type="match status" value="13"/>
</dbReference>
<accession>A0ABX2FD10</accession>
<organism evidence="8 9">
    <name type="scientific">Kibdelosporangium persicum</name>
    <dbReference type="NCBI Taxonomy" id="2698649"/>
    <lineage>
        <taxon>Bacteria</taxon>
        <taxon>Bacillati</taxon>
        <taxon>Actinomycetota</taxon>
        <taxon>Actinomycetes</taxon>
        <taxon>Pseudonocardiales</taxon>
        <taxon>Pseudonocardiaceae</taxon>
        <taxon>Kibdelosporangium</taxon>
    </lineage>
</organism>
<dbReference type="PROSITE" id="PS50837">
    <property type="entry name" value="NACHT"/>
    <property type="match status" value="1"/>
</dbReference>
<evidence type="ECO:0000259" key="7">
    <source>
        <dbReference type="PROSITE" id="PS50943"/>
    </source>
</evidence>
<evidence type="ECO:0000256" key="3">
    <source>
        <dbReference type="PROSITE-ProRule" id="PRU00221"/>
    </source>
</evidence>
<dbReference type="CDD" id="cd00200">
    <property type="entry name" value="WD40"/>
    <property type="match status" value="2"/>
</dbReference>
<evidence type="ECO:0000259" key="6">
    <source>
        <dbReference type="PROSITE" id="PS50837"/>
    </source>
</evidence>